<sequence length="187" mass="20034">MAADDSPTPLSDGLVMEAPIPLSWEPLAGPAPLGTSARNGRLLRVALLSEEHGHERNEEEGGQVPELLRLEYKVDLLLELMAELLAGGQGGLPPRQARLGPKGIAWLEPEAVPAPGERLLLQLRPDPALPAPLVLPARVSGVHEGEGGNWVTAPFEAPDPAVAEGLERLVFRHHRRQVARMKRGADG</sequence>
<dbReference type="EMBL" id="DRKP01000082">
    <property type="protein sequence ID" value="HEB96232.1"/>
    <property type="molecule type" value="Genomic_DNA"/>
</dbReference>
<gene>
    <name evidence="2" type="ORF">ENI96_07360</name>
</gene>
<name>A0A831WAK0_9GAMM</name>
<dbReference type="InterPro" id="IPR031800">
    <property type="entry name" value="PilZ_atypical"/>
</dbReference>
<organism evidence="2">
    <name type="scientific">Sedimenticola thiotaurini</name>
    <dbReference type="NCBI Taxonomy" id="1543721"/>
    <lineage>
        <taxon>Bacteria</taxon>
        <taxon>Pseudomonadati</taxon>
        <taxon>Pseudomonadota</taxon>
        <taxon>Gammaproteobacteria</taxon>
        <taxon>Chromatiales</taxon>
        <taxon>Sedimenticolaceae</taxon>
        <taxon>Sedimenticola</taxon>
    </lineage>
</organism>
<evidence type="ECO:0000259" key="1">
    <source>
        <dbReference type="Pfam" id="PF16823"/>
    </source>
</evidence>
<dbReference type="AlphaFoldDB" id="A0A831WAK0"/>
<proteinExistence type="predicted"/>
<reference evidence="2" key="1">
    <citation type="journal article" date="2020" name="mSystems">
        <title>Genome- and Community-Level Interaction Insights into Carbon Utilization and Element Cycling Functions of Hydrothermarchaeota in Hydrothermal Sediment.</title>
        <authorList>
            <person name="Zhou Z."/>
            <person name="Liu Y."/>
            <person name="Xu W."/>
            <person name="Pan J."/>
            <person name="Luo Z.H."/>
            <person name="Li M."/>
        </authorList>
    </citation>
    <scope>NUCLEOTIDE SEQUENCE [LARGE SCALE GENOMIC DNA]</scope>
    <source>
        <strain evidence="2">HyVt-443</strain>
    </source>
</reference>
<dbReference type="Proteomes" id="UP000886251">
    <property type="component" value="Unassembled WGS sequence"/>
</dbReference>
<comment type="caution">
    <text evidence="2">The sequence shown here is derived from an EMBL/GenBank/DDBJ whole genome shotgun (WGS) entry which is preliminary data.</text>
</comment>
<dbReference type="Pfam" id="PF16823">
    <property type="entry name" value="tPilZ"/>
    <property type="match status" value="1"/>
</dbReference>
<evidence type="ECO:0000313" key="2">
    <source>
        <dbReference type="EMBL" id="HEB96232.1"/>
    </source>
</evidence>
<feature type="domain" description="Cyclic di-GMP receptor atypical PilZ" evidence="1">
    <location>
        <begin position="45"/>
        <end position="183"/>
    </location>
</feature>
<accession>A0A831WAK0</accession>
<protein>
    <recommendedName>
        <fullName evidence="1">Cyclic di-GMP receptor atypical PilZ domain-containing protein</fullName>
    </recommendedName>
</protein>